<dbReference type="AlphaFoldDB" id="D2QY50"/>
<dbReference type="OrthoDB" id="270809at2"/>
<dbReference type="EMBL" id="CP001848">
    <property type="protein sequence ID" value="ADB16264.1"/>
    <property type="molecule type" value="Genomic_DNA"/>
</dbReference>
<dbReference type="KEGG" id="psl:Psta_1589"/>
<evidence type="ECO:0000313" key="2">
    <source>
        <dbReference type="EMBL" id="ADB16264.1"/>
    </source>
</evidence>
<dbReference type="STRING" id="530564.Psta_1589"/>
<keyword evidence="1" id="KW-0456">Lyase</keyword>
<dbReference type="SUPFAM" id="SSF54637">
    <property type="entry name" value="Thioesterase/thiol ester dehydrase-isomerase"/>
    <property type="match status" value="1"/>
</dbReference>
<dbReference type="InterPro" id="IPR029069">
    <property type="entry name" value="HotDog_dom_sf"/>
</dbReference>
<evidence type="ECO:0000313" key="3">
    <source>
        <dbReference type="Proteomes" id="UP000001887"/>
    </source>
</evidence>
<accession>D2QY50</accession>
<dbReference type="CDD" id="cd01288">
    <property type="entry name" value="FabZ"/>
    <property type="match status" value="1"/>
</dbReference>
<dbReference type="GO" id="GO:0016829">
    <property type="term" value="F:lyase activity"/>
    <property type="evidence" value="ECO:0007669"/>
    <property type="project" value="UniProtKB-KW"/>
</dbReference>
<dbReference type="PANTHER" id="PTHR30272">
    <property type="entry name" value="3-HYDROXYACYL-[ACYL-CARRIER-PROTEIN] DEHYDRATASE"/>
    <property type="match status" value="1"/>
</dbReference>
<organism evidence="2 3">
    <name type="scientific">Pirellula staleyi (strain ATCC 27377 / DSM 6068 / ICPB 4128)</name>
    <name type="common">Pirella staleyi</name>
    <dbReference type="NCBI Taxonomy" id="530564"/>
    <lineage>
        <taxon>Bacteria</taxon>
        <taxon>Pseudomonadati</taxon>
        <taxon>Planctomycetota</taxon>
        <taxon>Planctomycetia</taxon>
        <taxon>Pirellulales</taxon>
        <taxon>Pirellulaceae</taxon>
        <taxon>Pirellula</taxon>
    </lineage>
</organism>
<gene>
    <name evidence="2" type="ordered locus">Psta_1589</name>
</gene>
<dbReference type="Proteomes" id="UP000001887">
    <property type="component" value="Chromosome"/>
</dbReference>
<protein>
    <submittedName>
        <fullName evidence="2">Beta-hydroxyacyl-(Acyl-carrier-protein) dehydratase FabA/FabZ</fullName>
    </submittedName>
</protein>
<dbReference type="eggNOG" id="COG0764">
    <property type="taxonomic scope" value="Bacteria"/>
</dbReference>
<reference evidence="2 3" key="1">
    <citation type="journal article" date="2009" name="Stand. Genomic Sci.">
        <title>Complete genome sequence of Pirellula staleyi type strain (ATCC 27377).</title>
        <authorList>
            <person name="Clum A."/>
            <person name="Tindall B.J."/>
            <person name="Sikorski J."/>
            <person name="Ivanova N."/>
            <person name="Mavrommatis K."/>
            <person name="Lucas S."/>
            <person name="Glavina del Rio T."/>
            <person name="Nolan M."/>
            <person name="Chen F."/>
            <person name="Tice H."/>
            <person name="Pitluck S."/>
            <person name="Cheng J.F."/>
            <person name="Chertkov O."/>
            <person name="Brettin T."/>
            <person name="Han C."/>
            <person name="Detter J.C."/>
            <person name="Kuske C."/>
            <person name="Bruce D."/>
            <person name="Goodwin L."/>
            <person name="Ovchinikova G."/>
            <person name="Pati A."/>
            <person name="Mikhailova N."/>
            <person name="Chen A."/>
            <person name="Palaniappan K."/>
            <person name="Land M."/>
            <person name="Hauser L."/>
            <person name="Chang Y.J."/>
            <person name="Jeffries C.D."/>
            <person name="Chain P."/>
            <person name="Rohde M."/>
            <person name="Goker M."/>
            <person name="Bristow J."/>
            <person name="Eisen J.A."/>
            <person name="Markowitz V."/>
            <person name="Hugenholtz P."/>
            <person name="Kyrpides N.C."/>
            <person name="Klenk H.P."/>
            <person name="Lapidus A."/>
        </authorList>
    </citation>
    <scope>NUCLEOTIDE SEQUENCE [LARGE SCALE GENOMIC DNA]</scope>
    <source>
        <strain evidence="3">ATCC 27377 / DSM 6068 / ICPB 4128</strain>
    </source>
</reference>
<dbReference type="HOGENOM" id="CLU_078912_3_1_0"/>
<dbReference type="PANTHER" id="PTHR30272:SF1">
    <property type="entry name" value="3-HYDROXYACYL-[ACYL-CARRIER-PROTEIN] DEHYDRATASE"/>
    <property type="match status" value="1"/>
</dbReference>
<dbReference type="Pfam" id="PF07977">
    <property type="entry name" value="FabA"/>
    <property type="match status" value="1"/>
</dbReference>
<name>D2QY50_PIRSD</name>
<evidence type="ECO:0000256" key="1">
    <source>
        <dbReference type="ARBA" id="ARBA00023239"/>
    </source>
</evidence>
<dbReference type="Gene3D" id="3.10.129.10">
    <property type="entry name" value="Hotdog Thioesterase"/>
    <property type="match status" value="1"/>
</dbReference>
<dbReference type="InterPro" id="IPR013114">
    <property type="entry name" value="FabA_FabZ"/>
</dbReference>
<proteinExistence type="predicted"/>
<keyword evidence="3" id="KW-1185">Reference proteome</keyword>
<sequence>MRWFWIDRFIEFERGRRAVALKCVSMAEEQIDDYCPGNPFMPHSLIIEGLAQTAGLLIGESGGFEARVVLAKVSKAVFHRMAMPGDQLRYTAALQSVSKDGAIANCTSHIGDQLQAEVDLMFAFLDDRFPSGPLFEPAEFVVLCHSFGMYDVGKTETGEPIQLPKFYQDAQTAALATYSEERPKSSVVVEPSATTAGASSSS</sequence>